<comment type="cofactor">
    <cofactor evidence="1 7">
        <name>FMN</name>
        <dbReference type="ChEBI" id="CHEBI:58210"/>
    </cofactor>
</comment>
<organism evidence="9 10">
    <name type="scientific">Ectothiorhodospira marina</name>
    <dbReference type="NCBI Taxonomy" id="1396821"/>
    <lineage>
        <taxon>Bacteria</taxon>
        <taxon>Pseudomonadati</taxon>
        <taxon>Pseudomonadota</taxon>
        <taxon>Gammaproteobacteria</taxon>
        <taxon>Chromatiales</taxon>
        <taxon>Ectothiorhodospiraceae</taxon>
        <taxon>Ectothiorhodospira</taxon>
    </lineage>
</organism>
<proteinExistence type="inferred from homology"/>
<evidence type="ECO:0000256" key="4">
    <source>
        <dbReference type="ARBA" id="ARBA00022630"/>
    </source>
</evidence>
<keyword evidence="5 7" id="KW-0288">FMN</keyword>
<dbReference type="OrthoDB" id="359268at2"/>
<dbReference type="NCBIfam" id="TIGR01752">
    <property type="entry name" value="flav_long"/>
    <property type="match status" value="1"/>
</dbReference>
<evidence type="ECO:0000256" key="1">
    <source>
        <dbReference type="ARBA" id="ARBA00001917"/>
    </source>
</evidence>
<dbReference type="AlphaFoldDB" id="A0A1H7KUR8"/>
<dbReference type="InterPro" id="IPR050619">
    <property type="entry name" value="Flavodoxin"/>
</dbReference>
<dbReference type="Gene3D" id="3.40.50.360">
    <property type="match status" value="1"/>
</dbReference>
<keyword evidence="6 7" id="KW-0249">Electron transport</keyword>
<dbReference type="PROSITE" id="PS50902">
    <property type="entry name" value="FLAVODOXIN_LIKE"/>
    <property type="match status" value="1"/>
</dbReference>
<evidence type="ECO:0000256" key="3">
    <source>
        <dbReference type="ARBA" id="ARBA00022448"/>
    </source>
</evidence>
<dbReference type="PIRSF" id="PIRSF038996">
    <property type="entry name" value="FldA"/>
    <property type="match status" value="1"/>
</dbReference>
<comment type="similarity">
    <text evidence="2 7">Belongs to the flavodoxin family.</text>
</comment>
<dbReference type="EMBL" id="FOAA01000006">
    <property type="protein sequence ID" value="SEK89805.1"/>
    <property type="molecule type" value="Genomic_DNA"/>
</dbReference>
<evidence type="ECO:0000259" key="8">
    <source>
        <dbReference type="PROSITE" id="PS50902"/>
    </source>
</evidence>
<evidence type="ECO:0000256" key="7">
    <source>
        <dbReference type="PIRNR" id="PIRNR038996"/>
    </source>
</evidence>
<evidence type="ECO:0000256" key="5">
    <source>
        <dbReference type="ARBA" id="ARBA00022643"/>
    </source>
</evidence>
<reference evidence="10" key="1">
    <citation type="submission" date="2016-10" db="EMBL/GenBank/DDBJ databases">
        <authorList>
            <person name="Varghese N."/>
            <person name="Submissions S."/>
        </authorList>
    </citation>
    <scope>NUCLEOTIDE SEQUENCE [LARGE SCALE GENOMIC DNA]</scope>
    <source>
        <strain evidence="10">DSM 241</strain>
    </source>
</reference>
<accession>A0A1H7KUR8</accession>
<dbReference type="Pfam" id="PF00258">
    <property type="entry name" value="Flavodoxin_1"/>
    <property type="match status" value="1"/>
</dbReference>
<dbReference type="PROSITE" id="PS00201">
    <property type="entry name" value="FLAVODOXIN"/>
    <property type="match status" value="1"/>
</dbReference>
<dbReference type="PANTHER" id="PTHR42809:SF1">
    <property type="entry name" value="FLAVODOXIN 1"/>
    <property type="match status" value="1"/>
</dbReference>
<protein>
    <recommendedName>
        <fullName evidence="7">Flavodoxin</fullName>
    </recommendedName>
</protein>
<dbReference type="NCBIfam" id="NF006739">
    <property type="entry name" value="PRK09267.1-5"/>
    <property type="match status" value="1"/>
</dbReference>
<evidence type="ECO:0000256" key="6">
    <source>
        <dbReference type="ARBA" id="ARBA00022982"/>
    </source>
</evidence>
<dbReference type="GO" id="GO:0010181">
    <property type="term" value="F:FMN binding"/>
    <property type="evidence" value="ECO:0007669"/>
    <property type="project" value="UniProtKB-UniRule"/>
</dbReference>
<comment type="function">
    <text evidence="7">Low-potential electron donor to a number of redox enzymes.</text>
</comment>
<keyword evidence="10" id="KW-1185">Reference proteome</keyword>
<dbReference type="Proteomes" id="UP000199256">
    <property type="component" value="Unassembled WGS sequence"/>
</dbReference>
<evidence type="ECO:0000313" key="9">
    <source>
        <dbReference type="EMBL" id="SEK89805.1"/>
    </source>
</evidence>
<dbReference type="SUPFAM" id="SSF52218">
    <property type="entry name" value="Flavoproteins"/>
    <property type="match status" value="1"/>
</dbReference>
<dbReference type="InterPro" id="IPR008254">
    <property type="entry name" value="Flavodoxin/NO_synth"/>
</dbReference>
<dbReference type="InterPro" id="IPR010086">
    <property type="entry name" value="Flavodoxin_lc"/>
</dbReference>
<dbReference type="InterPro" id="IPR001226">
    <property type="entry name" value="Flavodoxin_CS"/>
</dbReference>
<name>A0A1H7KUR8_9GAMM</name>
<keyword evidence="4 7" id="KW-0285">Flavoprotein</keyword>
<feature type="domain" description="Flavodoxin-like" evidence="8">
    <location>
        <begin position="4"/>
        <end position="173"/>
    </location>
</feature>
<dbReference type="InterPro" id="IPR029039">
    <property type="entry name" value="Flavoprotein-like_sf"/>
</dbReference>
<keyword evidence="3 7" id="KW-0813">Transport</keyword>
<sequence>MARIGIFFGTTSGNTRKVAKMIKKKFDDETMAKPLNVNRVSADEIAGYDYLIFGTPTMGSGQLPGLSADCEEESWEEFMPTLEEVDFSGKTVALFGLGDQVGYPDEFVDALMEIHDVVTDRGGRVVGHWPTEGYTFNTSQAVVDDQFVGLVLDQDNQSDQTEARLEQWLKQIASDFDLTV</sequence>
<dbReference type="GO" id="GO:0009055">
    <property type="term" value="F:electron transfer activity"/>
    <property type="evidence" value="ECO:0007669"/>
    <property type="project" value="UniProtKB-UniRule"/>
</dbReference>
<dbReference type="STRING" id="1396821.SAMN05444515_106103"/>
<gene>
    <name evidence="9" type="ORF">SAMN05444515_106103</name>
</gene>
<evidence type="ECO:0000256" key="2">
    <source>
        <dbReference type="ARBA" id="ARBA00005267"/>
    </source>
</evidence>
<dbReference type="RefSeq" id="WP_090252781.1">
    <property type="nucleotide sequence ID" value="NZ_FOAA01000006.1"/>
</dbReference>
<evidence type="ECO:0000313" key="10">
    <source>
        <dbReference type="Proteomes" id="UP000199256"/>
    </source>
</evidence>
<dbReference type="PANTHER" id="PTHR42809">
    <property type="entry name" value="FLAVODOXIN 2"/>
    <property type="match status" value="1"/>
</dbReference>